<name>A0A7T4EGQ6_9CORY</name>
<evidence type="ECO:0000313" key="3">
    <source>
        <dbReference type="EMBL" id="QQB47098.1"/>
    </source>
</evidence>
<gene>
    <name evidence="3" type="ORF">I6I10_04085</name>
</gene>
<dbReference type="Pfam" id="PF03724">
    <property type="entry name" value="META"/>
    <property type="match status" value="1"/>
</dbReference>
<sequence>MAITLFPIAKSISAAAVAFATALSSDMGVPMAENMSSDAITNVATTAPTVPAALTASTVKTTVPNNEEAQKLLAGYWRSAIFPDEVTLDFYGHNKLTYQGDCNPVTQADVALADGNLTVTGGGATLMACSPRDDELGAALRSVLLAHPQVLKGADGQLVLKSGDKQIEFIR</sequence>
<dbReference type="RefSeq" id="WP_084037072.1">
    <property type="nucleotide sequence ID" value="NZ_CP066007.1"/>
</dbReference>
<dbReference type="Gene3D" id="2.40.128.270">
    <property type="match status" value="1"/>
</dbReference>
<dbReference type="EMBL" id="CP066007">
    <property type="protein sequence ID" value="QQB47098.1"/>
    <property type="molecule type" value="Genomic_DNA"/>
</dbReference>
<feature type="signal peptide" evidence="1">
    <location>
        <begin position="1"/>
        <end position="20"/>
    </location>
</feature>
<dbReference type="GeneID" id="92761096"/>
<organism evidence="3 4">
    <name type="scientific">Corynebacterium glucuronolyticum</name>
    <dbReference type="NCBI Taxonomy" id="39791"/>
    <lineage>
        <taxon>Bacteria</taxon>
        <taxon>Bacillati</taxon>
        <taxon>Actinomycetota</taxon>
        <taxon>Actinomycetes</taxon>
        <taxon>Mycobacteriales</taxon>
        <taxon>Corynebacteriaceae</taxon>
        <taxon>Corynebacterium</taxon>
    </lineage>
</organism>
<dbReference type="InterPro" id="IPR005184">
    <property type="entry name" value="DUF306_Meta_HslJ"/>
</dbReference>
<feature type="domain" description="DUF306" evidence="2">
    <location>
        <begin position="82"/>
        <end position="165"/>
    </location>
</feature>
<keyword evidence="1" id="KW-0732">Signal</keyword>
<feature type="chain" id="PRO_5038576707" evidence="1">
    <location>
        <begin position="21"/>
        <end position="171"/>
    </location>
</feature>
<evidence type="ECO:0000256" key="1">
    <source>
        <dbReference type="SAM" id="SignalP"/>
    </source>
</evidence>
<dbReference type="Proteomes" id="UP000596145">
    <property type="component" value="Chromosome"/>
</dbReference>
<dbReference type="InterPro" id="IPR038670">
    <property type="entry name" value="HslJ-like_sf"/>
</dbReference>
<evidence type="ECO:0000259" key="2">
    <source>
        <dbReference type="Pfam" id="PF03724"/>
    </source>
</evidence>
<reference evidence="3 4" key="1">
    <citation type="submission" date="2020-12" db="EMBL/GenBank/DDBJ databases">
        <title>FDA dAtabase for Regulatory Grade micrObial Sequences (FDA-ARGOS): Supporting development and validation of Infectious Disease Dx tests.</title>
        <authorList>
            <person name="Sproer C."/>
            <person name="Gronow S."/>
            <person name="Severitt S."/>
            <person name="Schroder I."/>
            <person name="Tallon L."/>
            <person name="Sadzewicz L."/>
            <person name="Zhao X."/>
            <person name="Boylan J."/>
            <person name="Ott S."/>
            <person name="Bowen H."/>
            <person name="Vavikolanu K."/>
            <person name="Mehta A."/>
            <person name="Aluvathingal J."/>
            <person name="Nadendla S."/>
            <person name="Lowell S."/>
            <person name="Myers T."/>
            <person name="Yan Y."/>
            <person name="Sichtig H."/>
        </authorList>
    </citation>
    <scope>NUCLEOTIDE SEQUENCE [LARGE SCALE GENOMIC DNA]</scope>
    <source>
        <strain evidence="3 4">FDAARGOS_1053</strain>
    </source>
</reference>
<protein>
    <submittedName>
        <fullName evidence="3">META domain-containing protein</fullName>
    </submittedName>
</protein>
<dbReference type="AlphaFoldDB" id="A0A7T4EGQ6"/>
<proteinExistence type="predicted"/>
<evidence type="ECO:0000313" key="4">
    <source>
        <dbReference type="Proteomes" id="UP000596145"/>
    </source>
</evidence>
<accession>A0A7T4EGQ6</accession>